<comment type="caution">
    <text evidence="1">The sequence shown here is derived from an EMBL/GenBank/DDBJ whole genome shotgun (WGS) entry which is preliminary data.</text>
</comment>
<evidence type="ECO:0000313" key="1">
    <source>
        <dbReference type="EMBL" id="KAH7929893.1"/>
    </source>
</evidence>
<organism evidence="1 2">
    <name type="scientific">Leucogyrophana mollusca</name>
    <dbReference type="NCBI Taxonomy" id="85980"/>
    <lineage>
        <taxon>Eukaryota</taxon>
        <taxon>Fungi</taxon>
        <taxon>Dikarya</taxon>
        <taxon>Basidiomycota</taxon>
        <taxon>Agaricomycotina</taxon>
        <taxon>Agaricomycetes</taxon>
        <taxon>Agaricomycetidae</taxon>
        <taxon>Boletales</taxon>
        <taxon>Boletales incertae sedis</taxon>
        <taxon>Leucogyrophana</taxon>
    </lineage>
</organism>
<sequence>MSSTSSSPPPSPTKSRRRPVPLRLHSIGVDPHLLVGKVLTRLSRSPKHPALTLDFADNTTFQVLIDGYDPIHPGLPKQLEMDPSLEALLHTPSGHAHVDLTIDDCALITMSDKAFQSSPSTHSEQRWDQNHTAVAFRFVQDRAWHCVWASLSDHQHGACVFRSYDDVYIHQLQRSPRKRRPRPPSSPTVDRV</sequence>
<dbReference type="EMBL" id="MU266337">
    <property type="protein sequence ID" value="KAH7929893.1"/>
    <property type="molecule type" value="Genomic_DNA"/>
</dbReference>
<gene>
    <name evidence="1" type="ORF">BV22DRAFT_1001960</name>
</gene>
<accession>A0ACB8BYG3</accession>
<evidence type="ECO:0000313" key="2">
    <source>
        <dbReference type="Proteomes" id="UP000790709"/>
    </source>
</evidence>
<name>A0ACB8BYG3_9AGAM</name>
<dbReference type="Proteomes" id="UP000790709">
    <property type="component" value="Unassembled WGS sequence"/>
</dbReference>
<reference evidence="1" key="1">
    <citation type="journal article" date="2021" name="New Phytol.">
        <title>Evolutionary innovations through gain and loss of genes in the ectomycorrhizal Boletales.</title>
        <authorList>
            <person name="Wu G."/>
            <person name="Miyauchi S."/>
            <person name="Morin E."/>
            <person name="Kuo A."/>
            <person name="Drula E."/>
            <person name="Varga T."/>
            <person name="Kohler A."/>
            <person name="Feng B."/>
            <person name="Cao Y."/>
            <person name="Lipzen A."/>
            <person name="Daum C."/>
            <person name="Hundley H."/>
            <person name="Pangilinan J."/>
            <person name="Johnson J."/>
            <person name="Barry K."/>
            <person name="LaButti K."/>
            <person name="Ng V."/>
            <person name="Ahrendt S."/>
            <person name="Min B."/>
            <person name="Choi I.G."/>
            <person name="Park H."/>
            <person name="Plett J.M."/>
            <person name="Magnuson J."/>
            <person name="Spatafora J.W."/>
            <person name="Nagy L.G."/>
            <person name="Henrissat B."/>
            <person name="Grigoriev I.V."/>
            <person name="Yang Z.L."/>
            <person name="Xu J."/>
            <person name="Martin F.M."/>
        </authorList>
    </citation>
    <scope>NUCLEOTIDE SEQUENCE</scope>
    <source>
        <strain evidence="1">KUC20120723A-06</strain>
    </source>
</reference>
<protein>
    <submittedName>
        <fullName evidence="1">Uncharacterized protein</fullName>
    </submittedName>
</protein>
<proteinExistence type="predicted"/>
<keyword evidence="2" id="KW-1185">Reference proteome</keyword>